<feature type="binding site" evidence="9">
    <location>
        <position position="172"/>
    </location>
    <ligand>
        <name>Zn(2+)</name>
        <dbReference type="ChEBI" id="CHEBI:29105"/>
        <label>1</label>
    </ligand>
</feature>
<evidence type="ECO:0000313" key="11">
    <source>
        <dbReference type="Proteomes" id="UP000234752"/>
    </source>
</evidence>
<gene>
    <name evidence="9 10" type="primary">kynB</name>
    <name evidence="10" type="ORF">C0V82_24895</name>
</gene>
<dbReference type="EC" id="3.5.1.9" evidence="9"/>
<feature type="binding site" evidence="9">
    <location>
        <position position="160"/>
    </location>
    <ligand>
        <name>Zn(2+)</name>
        <dbReference type="ChEBI" id="CHEBI:29105"/>
        <label>2</label>
    </ligand>
</feature>
<dbReference type="OrthoDB" id="9777007at2"/>
<dbReference type="GO" id="GO:0004328">
    <property type="term" value="F:formamidase activity"/>
    <property type="evidence" value="ECO:0007669"/>
    <property type="project" value="InterPro"/>
</dbReference>
<dbReference type="Proteomes" id="UP000234752">
    <property type="component" value="Plasmid unnamed1"/>
</dbReference>
<feature type="binding site" evidence="9">
    <location>
        <position position="53"/>
    </location>
    <ligand>
        <name>Zn(2+)</name>
        <dbReference type="ChEBI" id="CHEBI:29105"/>
        <label>1</label>
    </ligand>
</feature>
<organism evidence="10 11">
    <name type="scientific">Niveispirillum cyanobacteriorum</name>
    <dbReference type="NCBI Taxonomy" id="1612173"/>
    <lineage>
        <taxon>Bacteria</taxon>
        <taxon>Pseudomonadati</taxon>
        <taxon>Pseudomonadota</taxon>
        <taxon>Alphaproteobacteria</taxon>
        <taxon>Rhodospirillales</taxon>
        <taxon>Azospirillaceae</taxon>
        <taxon>Niveispirillum</taxon>
    </lineage>
</organism>
<sequence length="209" mass="22278">MSGRIWDISQKVRPGIPVWPGDTPYQEERTWAIGPGCPVNVSRLTLSTHTGTHADAPLHYDAQGAGIGALDLEVYLGPAQVVTVPAGAGLVTVEHVLPVLRAGITRVLLHTFDRFPDGWVSDFTAIDAGLITALAARGVRLVGTDAPSVDPETSKTLDAHHAVRRHDMRILEGLVLDGVPDGVYELIALPIRLEGADAAPVRAVLREMA</sequence>
<comment type="subunit">
    <text evidence="2 9">Homodimer.</text>
</comment>
<evidence type="ECO:0000256" key="1">
    <source>
        <dbReference type="ARBA" id="ARBA00002204"/>
    </source>
</evidence>
<feature type="active site" description="Proton donor/acceptor" evidence="9">
    <location>
        <position position="59"/>
    </location>
</feature>
<dbReference type="EMBL" id="CP025613">
    <property type="protein sequence ID" value="AUN33580.1"/>
    <property type="molecule type" value="Genomic_DNA"/>
</dbReference>
<dbReference type="AlphaFoldDB" id="A0A2K9NKI0"/>
<evidence type="ECO:0000256" key="2">
    <source>
        <dbReference type="ARBA" id="ARBA00011738"/>
    </source>
</evidence>
<name>A0A2K9NKI0_9PROT</name>
<comment type="pathway">
    <text evidence="8 9">Amino-acid degradation; L-tryptophan degradation via kynurenine pathway; L-kynurenine from L-tryptophan: step 2/2.</text>
</comment>
<dbReference type="NCBIfam" id="TIGR03035">
    <property type="entry name" value="trp_arylform"/>
    <property type="match status" value="1"/>
</dbReference>
<keyword evidence="6 9" id="KW-0823">Tryptophan catabolism</keyword>
<dbReference type="GO" id="GO:0004061">
    <property type="term" value="F:arylformamidase activity"/>
    <property type="evidence" value="ECO:0007669"/>
    <property type="project" value="UniProtKB-UniRule"/>
</dbReference>
<dbReference type="GO" id="GO:0019441">
    <property type="term" value="P:L-tryptophan catabolic process to kynurenine"/>
    <property type="evidence" value="ECO:0007669"/>
    <property type="project" value="UniProtKB-UniRule"/>
</dbReference>
<comment type="catalytic activity">
    <reaction evidence="7 9">
        <text>N-formyl-L-kynurenine + H2O = L-kynurenine + formate + H(+)</text>
        <dbReference type="Rhea" id="RHEA:13009"/>
        <dbReference type="ChEBI" id="CHEBI:15377"/>
        <dbReference type="ChEBI" id="CHEBI:15378"/>
        <dbReference type="ChEBI" id="CHEBI:15740"/>
        <dbReference type="ChEBI" id="CHEBI:57959"/>
        <dbReference type="ChEBI" id="CHEBI:58629"/>
        <dbReference type="EC" id="3.5.1.9"/>
    </reaction>
</comment>
<proteinExistence type="inferred from homology"/>
<evidence type="ECO:0000256" key="4">
    <source>
        <dbReference type="ARBA" id="ARBA00022801"/>
    </source>
</evidence>
<dbReference type="InterPro" id="IPR017484">
    <property type="entry name" value="Kynurenine_formamidase_bac"/>
</dbReference>
<comment type="similarity">
    <text evidence="9">Belongs to the Cyclase 1 superfamily. KynB family.</text>
</comment>
<feature type="binding site" evidence="9">
    <location>
        <position position="55"/>
    </location>
    <ligand>
        <name>Zn(2+)</name>
        <dbReference type="ChEBI" id="CHEBI:29105"/>
        <label>2</label>
    </ligand>
</feature>
<dbReference type="FunFam" id="3.50.30.50:FF:000001">
    <property type="entry name" value="Kynurenine formamidase"/>
    <property type="match status" value="1"/>
</dbReference>
<dbReference type="GO" id="GO:0008270">
    <property type="term" value="F:zinc ion binding"/>
    <property type="evidence" value="ECO:0007669"/>
    <property type="project" value="UniProtKB-UniRule"/>
</dbReference>
<feature type="binding site" evidence="9">
    <location>
        <position position="55"/>
    </location>
    <ligand>
        <name>Zn(2+)</name>
        <dbReference type="ChEBI" id="CHEBI:29105"/>
        <label>1</label>
    </ligand>
</feature>
<dbReference type="Gene3D" id="3.50.30.50">
    <property type="entry name" value="Putative cyclase"/>
    <property type="match status" value="1"/>
</dbReference>
<dbReference type="InterPro" id="IPR007325">
    <property type="entry name" value="KFase/CYL"/>
</dbReference>
<dbReference type="HAMAP" id="MF_01969">
    <property type="entry name" value="KynB"/>
    <property type="match status" value="1"/>
</dbReference>
<keyword evidence="4 9" id="KW-0378">Hydrolase</keyword>
<comment type="cofactor">
    <cofactor evidence="9">
        <name>Zn(2+)</name>
        <dbReference type="ChEBI" id="CHEBI:29105"/>
    </cofactor>
    <text evidence="9">Binds 2 zinc ions per subunit.</text>
</comment>
<feature type="binding site" evidence="9">
    <location>
        <position position="19"/>
    </location>
    <ligand>
        <name>substrate</name>
    </ligand>
</feature>
<evidence type="ECO:0000256" key="6">
    <source>
        <dbReference type="ARBA" id="ARBA00023079"/>
    </source>
</evidence>
<dbReference type="InterPro" id="IPR037175">
    <property type="entry name" value="KFase_sf"/>
</dbReference>
<comment type="function">
    <text evidence="1 9">Catalyzes the hydrolysis of N-formyl-L-kynurenine to L-kynurenine, the second step in the kynurenine pathway of tryptophan degradation.</text>
</comment>
<evidence type="ECO:0000256" key="7">
    <source>
        <dbReference type="ARBA" id="ARBA00048496"/>
    </source>
</evidence>
<evidence type="ECO:0000313" key="10">
    <source>
        <dbReference type="EMBL" id="AUN33580.1"/>
    </source>
</evidence>
<evidence type="ECO:0000256" key="9">
    <source>
        <dbReference type="HAMAP-Rule" id="MF_01969"/>
    </source>
</evidence>
<keyword evidence="11" id="KW-1185">Reference proteome</keyword>
<keyword evidence="3 9" id="KW-0479">Metal-binding</keyword>
<feature type="binding site" evidence="9">
    <location>
        <position position="49"/>
    </location>
    <ligand>
        <name>Zn(2+)</name>
        <dbReference type="ChEBI" id="CHEBI:29105"/>
        <label>1</label>
    </ligand>
</feature>
<dbReference type="UniPathway" id="UPA00333">
    <property type="reaction ID" value="UER00454"/>
</dbReference>
<feature type="binding site" evidence="9">
    <location>
        <position position="172"/>
    </location>
    <ligand>
        <name>Zn(2+)</name>
        <dbReference type="ChEBI" id="CHEBI:29105"/>
        <label>2</label>
    </ligand>
</feature>
<dbReference type="PANTHER" id="PTHR31118:SF32">
    <property type="entry name" value="KYNURENINE FORMAMIDASE"/>
    <property type="match status" value="1"/>
</dbReference>
<reference evidence="10 11" key="1">
    <citation type="submission" date="2017-12" db="EMBL/GenBank/DDBJ databases">
        <title>Genomes of bacteria within cyanobacterial aggregates.</title>
        <authorList>
            <person name="Cai H."/>
        </authorList>
    </citation>
    <scope>NUCLEOTIDE SEQUENCE [LARGE SCALE GENOMIC DNA]</scope>
    <source>
        <strain evidence="10 11">TH16</strain>
        <plasmid evidence="10 11">unnamed1</plasmid>
    </source>
</reference>
<geneLocation type="plasmid" evidence="10 11">
    <name>unnamed1</name>
</geneLocation>
<dbReference type="SUPFAM" id="SSF102198">
    <property type="entry name" value="Putative cyclase"/>
    <property type="match status" value="1"/>
</dbReference>
<keyword evidence="10" id="KW-0614">Plasmid</keyword>
<dbReference type="Pfam" id="PF04199">
    <property type="entry name" value="Cyclase"/>
    <property type="match status" value="1"/>
</dbReference>
<evidence type="ECO:0000256" key="5">
    <source>
        <dbReference type="ARBA" id="ARBA00022833"/>
    </source>
</evidence>
<dbReference type="KEGG" id="ncb:C0V82_24895"/>
<dbReference type="PANTHER" id="PTHR31118">
    <property type="entry name" value="CYCLASE-LIKE PROTEIN 2"/>
    <property type="match status" value="1"/>
</dbReference>
<dbReference type="RefSeq" id="WP_102115089.1">
    <property type="nucleotide sequence ID" value="NZ_BMGN01000001.1"/>
</dbReference>
<evidence type="ECO:0000256" key="3">
    <source>
        <dbReference type="ARBA" id="ARBA00022723"/>
    </source>
</evidence>
<keyword evidence="5 9" id="KW-0862">Zinc</keyword>
<protein>
    <recommendedName>
        <fullName evidence="9">Kynurenine formamidase</fullName>
        <shortName evidence="9">KFA</shortName>
        <shortName evidence="9">KFase</shortName>
        <ecNumber evidence="9">3.5.1.9</ecNumber>
    </recommendedName>
    <alternativeName>
        <fullName evidence="9">Arylformamidase</fullName>
    </alternativeName>
    <alternativeName>
        <fullName evidence="9">N-formylkynurenine formamidase</fullName>
        <shortName evidence="9">FKF</shortName>
    </alternativeName>
</protein>
<accession>A0A2K9NKI0</accession>
<evidence type="ECO:0000256" key="8">
    <source>
        <dbReference type="ARBA" id="ARBA00060547"/>
    </source>
</evidence>